<dbReference type="Gene3D" id="1.10.490.10">
    <property type="entry name" value="Globins"/>
    <property type="match status" value="1"/>
</dbReference>
<sequence length="139" mass="16470">MKKNIENRDDLSLLVHTFYAKIRTNAEMGHFFNETITDWDAHLEKLTDFWENNLFAVRKYSGNPIAAHVEVDEKFHHTVNPDIFGLWLNLWFETLEELFEGENVELLKRRARKMGTFLLISIYENRTRNQSAFSAQTSM</sequence>
<organism evidence="1 2">
    <name type="scientific">Flavobacterium suncheonense GH29-5 = DSM 17707</name>
    <dbReference type="NCBI Taxonomy" id="1121899"/>
    <lineage>
        <taxon>Bacteria</taxon>
        <taxon>Pseudomonadati</taxon>
        <taxon>Bacteroidota</taxon>
        <taxon>Flavobacteriia</taxon>
        <taxon>Flavobacteriales</taxon>
        <taxon>Flavobacteriaceae</taxon>
        <taxon>Flavobacterium</taxon>
    </lineage>
</organism>
<dbReference type="STRING" id="1121899.GCA_000430025_01833"/>
<dbReference type="Proteomes" id="UP000030121">
    <property type="component" value="Unassembled WGS sequence"/>
</dbReference>
<comment type="caution">
    <text evidence="1">The sequence shown here is derived from an EMBL/GenBank/DDBJ whole genome shotgun (WGS) entry which is preliminary data.</text>
</comment>
<dbReference type="InterPro" id="IPR012292">
    <property type="entry name" value="Globin/Proto"/>
</dbReference>
<protein>
    <submittedName>
        <fullName evidence="1">Globin</fullName>
    </submittedName>
</protein>
<dbReference type="CDD" id="cd08916">
    <property type="entry name" value="TrHb3_P"/>
    <property type="match status" value="1"/>
</dbReference>
<name>A0A0A2MAU0_9FLAO</name>
<dbReference type="GO" id="GO:0019825">
    <property type="term" value="F:oxygen binding"/>
    <property type="evidence" value="ECO:0007669"/>
    <property type="project" value="InterPro"/>
</dbReference>
<accession>A0A0A2MAU0</accession>
<dbReference type="OrthoDB" id="25954at2"/>
<dbReference type="EMBL" id="JRLW01000005">
    <property type="protein sequence ID" value="KGO89777.1"/>
    <property type="molecule type" value="Genomic_DNA"/>
</dbReference>
<dbReference type="GO" id="GO:0020037">
    <property type="term" value="F:heme binding"/>
    <property type="evidence" value="ECO:0007669"/>
    <property type="project" value="InterPro"/>
</dbReference>
<dbReference type="AlphaFoldDB" id="A0A0A2MAU0"/>
<dbReference type="SUPFAM" id="SSF46458">
    <property type="entry name" value="Globin-like"/>
    <property type="match status" value="1"/>
</dbReference>
<proteinExistence type="predicted"/>
<dbReference type="RefSeq" id="WP_026980280.1">
    <property type="nucleotide sequence ID" value="NZ_AUCZ01000008.1"/>
</dbReference>
<reference evidence="1 2" key="1">
    <citation type="submission" date="2013-09" db="EMBL/GenBank/DDBJ databases">
        <authorList>
            <person name="Zeng Z."/>
            <person name="Chen C."/>
        </authorList>
    </citation>
    <scope>NUCLEOTIDE SEQUENCE [LARGE SCALE GENOMIC DNA]</scope>
    <source>
        <strain evidence="1 2">GH29-5</strain>
    </source>
</reference>
<keyword evidence="2" id="KW-1185">Reference proteome</keyword>
<dbReference type="eggNOG" id="COG2346">
    <property type="taxonomic scope" value="Bacteria"/>
</dbReference>
<dbReference type="InterPro" id="IPR009050">
    <property type="entry name" value="Globin-like_sf"/>
</dbReference>
<gene>
    <name evidence="1" type="ORF">Q764_06215</name>
</gene>
<evidence type="ECO:0000313" key="1">
    <source>
        <dbReference type="EMBL" id="KGO89777.1"/>
    </source>
</evidence>
<evidence type="ECO:0000313" key="2">
    <source>
        <dbReference type="Proteomes" id="UP000030121"/>
    </source>
</evidence>